<dbReference type="Proteomes" id="UP000197019">
    <property type="component" value="Chromosome"/>
</dbReference>
<dbReference type="GO" id="GO:0003993">
    <property type="term" value="F:acid phosphatase activity"/>
    <property type="evidence" value="ECO:0007669"/>
    <property type="project" value="InterPro"/>
</dbReference>
<dbReference type="Gene3D" id="3.40.720.10">
    <property type="entry name" value="Alkaline Phosphatase, subunit A"/>
    <property type="match status" value="2"/>
</dbReference>
<dbReference type="RefSeq" id="WP_088618995.1">
    <property type="nucleotide sequence ID" value="NZ_CP022129.1"/>
</dbReference>
<feature type="chain" id="PRO_5013051768" evidence="3">
    <location>
        <begin position="26"/>
        <end position="495"/>
    </location>
</feature>
<feature type="region of interest" description="Disordered" evidence="2">
    <location>
        <begin position="203"/>
        <end position="230"/>
    </location>
</feature>
<evidence type="ECO:0000313" key="5">
    <source>
        <dbReference type="Proteomes" id="UP000197019"/>
    </source>
</evidence>
<sequence length="495" mass="53945">MNTPFIPCANGLIAAFILSGCAASAQTPPPDPLQAIQTVVVIYAENRSFDNLYGLFPGADGIAQATAEQTTQLDHDGKPLAQLPPIWAGKTTPLIAAKLPNRPFAIDQAPINLPLSVETRDLTHRYYQQIEQINGGLNNRFAALSDAGGLTMGHYDGSKLALWRWAQDYVLADHFFMGAFGGSYLNHQWLVCACTPRDENAPPTLRAQLDGQGHLKRKPDSPASALQGPPTFFDGAFSPDGYSVNTAQPLYQPSGISPDPNGDPRLAGTHAYHLPPQTQKTVGDTLSEKNISWAWYAGGWHQAVADGRLQKPQRQVIYAESPGSVNFQAHHQPFNYYARFAPDSPDRAEHLKDGSDFLQAIADGTLPQVAFYKPPGQFNEHPGYTDVLNGDAHIADLLTRLRASKQWPNMAIIVTYDENGGFWDHVAPPKGDRWGPGSRIPALIISPFAKRGTVDHSLYDTTSIIKFLTRRHGLTALPGVRADVGDLSNAFSFPP</sequence>
<name>A0A1Z4BXY1_9GAMM</name>
<dbReference type="InterPro" id="IPR007312">
    <property type="entry name" value="Phosphoesterase"/>
</dbReference>
<dbReference type="InterPro" id="IPR017768">
    <property type="entry name" value="AcpA"/>
</dbReference>
<dbReference type="SUPFAM" id="SSF53649">
    <property type="entry name" value="Alkaline phosphatase-like"/>
    <property type="match status" value="1"/>
</dbReference>
<dbReference type="PANTHER" id="PTHR31956">
    <property type="entry name" value="NON-SPECIFIC PHOSPHOLIPASE C4-RELATED"/>
    <property type="match status" value="1"/>
</dbReference>
<evidence type="ECO:0000313" key="4">
    <source>
        <dbReference type="EMBL" id="ASF46121.1"/>
    </source>
</evidence>
<dbReference type="PANTHER" id="PTHR31956:SF1">
    <property type="entry name" value="NON-SPECIFIC PHOSPHOLIPASE C1"/>
    <property type="match status" value="1"/>
</dbReference>
<reference evidence="4 5" key="1">
    <citation type="submission" date="2017-06" db="EMBL/GenBank/DDBJ databases">
        <title>Genome Sequencing of the methanotroph Methylovulum psychrotolerants str. HV10-M2 isolated from a high-altitude environment.</title>
        <authorList>
            <person name="Mateos-Rivera A."/>
        </authorList>
    </citation>
    <scope>NUCLEOTIDE SEQUENCE [LARGE SCALE GENOMIC DNA]</scope>
    <source>
        <strain evidence="4 5">HV10_M2</strain>
    </source>
</reference>
<dbReference type="KEGG" id="mpsy:CEK71_08520"/>
<organism evidence="4 5">
    <name type="scientific">Methylovulum psychrotolerans</name>
    <dbReference type="NCBI Taxonomy" id="1704499"/>
    <lineage>
        <taxon>Bacteria</taxon>
        <taxon>Pseudomonadati</taxon>
        <taxon>Pseudomonadota</taxon>
        <taxon>Gammaproteobacteria</taxon>
        <taxon>Methylococcales</taxon>
        <taxon>Methylococcaceae</taxon>
        <taxon>Methylovulum</taxon>
    </lineage>
</organism>
<dbReference type="OrthoDB" id="9770871at2"/>
<keyword evidence="3" id="KW-0732">Signal</keyword>
<gene>
    <name evidence="4" type="ORF">CEK71_08520</name>
</gene>
<evidence type="ECO:0000256" key="1">
    <source>
        <dbReference type="ARBA" id="ARBA00022801"/>
    </source>
</evidence>
<proteinExistence type="predicted"/>
<dbReference type="EMBL" id="CP022129">
    <property type="protein sequence ID" value="ASF46121.1"/>
    <property type="molecule type" value="Genomic_DNA"/>
</dbReference>
<keyword evidence="5" id="KW-1185">Reference proteome</keyword>
<dbReference type="Pfam" id="PF04185">
    <property type="entry name" value="Phosphoesterase"/>
    <property type="match status" value="1"/>
</dbReference>
<dbReference type="CDD" id="cd16013">
    <property type="entry name" value="AcpA"/>
    <property type="match status" value="1"/>
</dbReference>
<evidence type="ECO:0000256" key="2">
    <source>
        <dbReference type="SAM" id="MobiDB-lite"/>
    </source>
</evidence>
<feature type="signal peptide" evidence="3">
    <location>
        <begin position="1"/>
        <end position="25"/>
    </location>
</feature>
<accession>A0A1Z4BXY1</accession>
<dbReference type="NCBIfam" id="TIGR03397">
    <property type="entry name" value="acid_phos_Burk"/>
    <property type="match status" value="1"/>
</dbReference>
<evidence type="ECO:0000256" key="3">
    <source>
        <dbReference type="SAM" id="SignalP"/>
    </source>
</evidence>
<keyword evidence="1" id="KW-0378">Hydrolase</keyword>
<dbReference type="InterPro" id="IPR017850">
    <property type="entry name" value="Alkaline_phosphatase_core_sf"/>
</dbReference>
<feature type="region of interest" description="Disordered" evidence="2">
    <location>
        <begin position="248"/>
        <end position="281"/>
    </location>
</feature>
<protein>
    <submittedName>
        <fullName evidence="4">Acid phosphatase</fullName>
    </submittedName>
</protein>
<dbReference type="AlphaFoldDB" id="A0A1Z4BXY1"/>